<dbReference type="AlphaFoldDB" id="A0A3P7LFU3"/>
<keyword evidence="6" id="KW-1185">Reference proteome</keyword>
<dbReference type="PANTHER" id="PTHR22907:SF51">
    <property type="entry name" value="CUTICLIN-1"/>
    <property type="match status" value="1"/>
</dbReference>
<dbReference type="InterPro" id="IPR056953">
    <property type="entry name" value="CUT_N"/>
</dbReference>
<evidence type="ECO:0000256" key="2">
    <source>
        <dbReference type="ARBA" id="ARBA00022729"/>
    </source>
</evidence>
<feature type="chain" id="PRO_5018234440" description="ZP domain-containing protein" evidence="3">
    <location>
        <begin position="38"/>
        <end position="211"/>
    </location>
</feature>
<organism evidence="5 6">
    <name type="scientific">Strongylus vulgaris</name>
    <name type="common">Blood worm</name>
    <dbReference type="NCBI Taxonomy" id="40348"/>
    <lineage>
        <taxon>Eukaryota</taxon>
        <taxon>Metazoa</taxon>
        <taxon>Ecdysozoa</taxon>
        <taxon>Nematoda</taxon>
        <taxon>Chromadorea</taxon>
        <taxon>Rhabditida</taxon>
        <taxon>Rhabditina</taxon>
        <taxon>Rhabditomorpha</taxon>
        <taxon>Strongyloidea</taxon>
        <taxon>Strongylidae</taxon>
        <taxon>Strongylus</taxon>
    </lineage>
</organism>
<feature type="domain" description="ZP" evidence="4">
    <location>
        <begin position="51"/>
        <end position="211"/>
    </location>
</feature>
<dbReference type="EMBL" id="UYYB01100754">
    <property type="protein sequence ID" value="VDM78028.1"/>
    <property type="molecule type" value="Genomic_DNA"/>
</dbReference>
<name>A0A3P7LFU3_STRVU</name>
<dbReference type="PROSITE" id="PS51034">
    <property type="entry name" value="ZP_2"/>
    <property type="match status" value="1"/>
</dbReference>
<dbReference type="OrthoDB" id="6139674at2759"/>
<gene>
    <name evidence="5" type="ORF">SVUK_LOCUS13026</name>
</gene>
<dbReference type="Proteomes" id="UP000270094">
    <property type="component" value="Unassembled WGS sequence"/>
</dbReference>
<keyword evidence="1" id="KW-0193">Cuticle</keyword>
<evidence type="ECO:0000256" key="3">
    <source>
        <dbReference type="SAM" id="SignalP"/>
    </source>
</evidence>
<keyword evidence="2 3" id="KW-0732">Signal</keyword>
<evidence type="ECO:0000256" key="1">
    <source>
        <dbReference type="ARBA" id="ARBA00022460"/>
    </source>
</evidence>
<dbReference type="InterPro" id="IPR051962">
    <property type="entry name" value="Cuticlin"/>
</dbReference>
<feature type="signal peptide" evidence="3">
    <location>
        <begin position="1"/>
        <end position="37"/>
    </location>
</feature>
<dbReference type="Pfam" id="PF25057">
    <property type="entry name" value="CUT_N"/>
    <property type="match status" value="1"/>
</dbReference>
<dbReference type="InterPro" id="IPR001507">
    <property type="entry name" value="ZP_dom"/>
</dbReference>
<reference evidence="5 6" key="1">
    <citation type="submission" date="2018-11" db="EMBL/GenBank/DDBJ databases">
        <authorList>
            <consortium name="Pathogen Informatics"/>
        </authorList>
    </citation>
    <scope>NUCLEOTIDE SEQUENCE [LARGE SCALE GENOMIC DNA]</scope>
</reference>
<evidence type="ECO:0000259" key="4">
    <source>
        <dbReference type="PROSITE" id="PS51034"/>
    </source>
</evidence>
<sequence length="211" mass="23537">MSIHIFTSLFFFGQSKRLCTMSKLVIQAVLLIIEVLSIPVDNGVDGDPEIECGTSSIAINANTRNPFKGHVYVKENLNLHFSISSQHSSFHLYGFYIDNNCRSDDGGRRVAGIVVGFHACGLMRTRSLNPRGVFMVTTIVVSFHPKFITKVDRAYRISCFYMEGSGSVSSPLVVSEITTTSMMRDVQMPVCKYEVSTCIKKSELLYFFGMS</sequence>
<dbReference type="GO" id="GO:0042302">
    <property type="term" value="F:structural constituent of cuticle"/>
    <property type="evidence" value="ECO:0007669"/>
    <property type="project" value="UniProtKB-KW"/>
</dbReference>
<proteinExistence type="predicted"/>
<accession>A0A3P7LFU3</accession>
<evidence type="ECO:0000313" key="5">
    <source>
        <dbReference type="EMBL" id="VDM78028.1"/>
    </source>
</evidence>
<dbReference type="PANTHER" id="PTHR22907">
    <property type="entry name" value="GH04558P"/>
    <property type="match status" value="1"/>
</dbReference>
<protein>
    <recommendedName>
        <fullName evidence="4">ZP domain-containing protein</fullName>
    </recommendedName>
</protein>
<evidence type="ECO:0000313" key="6">
    <source>
        <dbReference type="Proteomes" id="UP000270094"/>
    </source>
</evidence>